<evidence type="ECO:0000256" key="6">
    <source>
        <dbReference type="PIRNR" id="PIRNR002291"/>
    </source>
</evidence>
<evidence type="ECO:0000256" key="4">
    <source>
        <dbReference type="ARBA" id="ARBA00022927"/>
    </source>
</evidence>
<accession>G0WB96</accession>
<comment type="function">
    <text evidence="6">Adaptins are components of the adaptor complexes which link clathrin to receptors in coated vesicles. Clathrin-associated protein complexes are believed to interact with the cytoplasmic tails of membrane proteins, leading to their selection and concentration.</text>
</comment>
<dbReference type="OrthoDB" id="10254310at2759"/>
<dbReference type="Gene3D" id="1.25.10.10">
    <property type="entry name" value="Leucine-rich Repeat Variant"/>
    <property type="match status" value="1"/>
</dbReference>
<comment type="subcellular location">
    <subcellularLocation>
        <location evidence="1">Endomembrane system</location>
    </subcellularLocation>
</comment>
<dbReference type="InterPro" id="IPR026739">
    <property type="entry name" value="AP_beta"/>
</dbReference>
<dbReference type="InterPro" id="IPR016024">
    <property type="entry name" value="ARM-type_fold"/>
</dbReference>
<evidence type="ECO:0000313" key="10">
    <source>
        <dbReference type="Proteomes" id="UP000000689"/>
    </source>
</evidence>
<sequence length="725" mass="82447">MPPLDKRIKKFLKNSIRIAPKISDKGELAELRTGLVSQYPQTRKDAIKKTIQQMTVGKDVSTLFPDVLKNMATNDIEQKKLVYLYVMNYAETHPELCILAVNTFVTDAQDPNPLIRCMAIRTMSMIRVEKILEYIEIPLRRTLQDDNPYVRKTAVICVAKLFQLNKELCIELGVLEDLKSSLDDENPMVVANATASLAEINDMDPSIVDLKSLIQLHVKQFLAVLNECTEWARITILGALSEYSARDGLEAQDIIDRVTAHLQHVNPAVVLATIKVVIKNLPQTDFNPNSLIMKKLSSALVSLMSSPPEMQYVALKNIRIILEKYPEILSKELRIFYIKFNDPLYVKLEKIDILIRLVDKGNLKQCSLLLTELKEYSMEFEPEFVSRAIQGLSQLGIKFSGEKFLQKVLDILIELIDRDQNSIKDDCCIAMCNILRHLPENTDMASQICSILNAWESPDEYLRTDVAKCNYVWLLGQYPENFPSLKAKVNIFLELFNQEESLTQTSILITVVRLHSKLPGSTLQSVLEKATKETTELDVRDMAIMYWRCLSMDDSEELVEELCKIIPPHLETTIDQFSPDLLEKLLLELGTISSIYFKPQANRRTRDVSYENVVKGKEINELQDLAKNELASKANEEVLLDFGDDDEEDEDELDGDNLTSVRTNKKYSALDDLDDLFNFGTTTGKPKSFKDDIGISQGINELNLRPSVDSNSRSQSNTQELLDLF</sequence>
<protein>
    <recommendedName>
        <fullName evidence="6">AP complex subunit beta</fullName>
    </recommendedName>
</protein>
<feature type="domain" description="Clathrin/coatomer adaptor adaptin-like N-terminal" evidence="8">
    <location>
        <begin position="25"/>
        <end position="553"/>
    </location>
</feature>
<dbReference type="Pfam" id="PF01602">
    <property type="entry name" value="Adaptin_N"/>
    <property type="match status" value="1"/>
</dbReference>
<dbReference type="InterPro" id="IPR002553">
    <property type="entry name" value="Clathrin/coatomer_adapt-like_N"/>
</dbReference>
<evidence type="ECO:0000256" key="1">
    <source>
        <dbReference type="ARBA" id="ARBA00004308"/>
    </source>
</evidence>
<evidence type="ECO:0000256" key="5">
    <source>
        <dbReference type="ARBA" id="ARBA00023136"/>
    </source>
</evidence>
<dbReference type="HOGENOM" id="CLU_006320_4_0_1"/>
<dbReference type="GeneID" id="11498906"/>
<keyword evidence="5 6" id="KW-0472">Membrane</keyword>
<dbReference type="SUPFAM" id="SSF48371">
    <property type="entry name" value="ARM repeat"/>
    <property type="match status" value="1"/>
</dbReference>
<keyword evidence="10" id="KW-1185">Reference proteome</keyword>
<dbReference type="eggNOG" id="KOG1061">
    <property type="taxonomic scope" value="Eukaryota"/>
</dbReference>
<comment type="similarity">
    <text evidence="2 6">Belongs to the adaptor complexes large subunit family.</text>
</comment>
<dbReference type="OMA" id="NPPEVQW"/>
<dbReference type="RefSeq" id="XP_003670259.1">
    <property type="nucleotide sequence ID" value="XM_003670211.1"/>
</dbReference>
<dbReference type="GO" id="GO:0006896">
    <property type="term" value="P:Golgi to vacuole transport"/>
    <property type="evidence" value="ECO:0007669"/>
    <property type="project" value="EnsemblFungi"/>
</dbReference>
<feature type="compositionally biased region" description="Polar residues" evidence="7">
    <location>
        <begin position="708"/>
        <end position="725"/>
    </location>
</feature>
<proteinExistence type="inferred from homology"/>
<evidence type="ECO:0000313" key="9">
    <source>
        <dbReference type="EMBL" id="CCD25016.1"/>
    </source>
</evidence>
<dbReference type="GO" id="GO:0030276">
    <property type="term" value="F:clathrin binding"/>
    <property type="evidence" value="ECO:0007669"/>
    <property type="project" value="EnsemblFungi"/>
</dbReference>
<dbReference type="PIRSF" id="PIRSF002291">
    <property type="entry name" value="AP_complex_beta"/>
    <property type="match status" value="1"/>
</dbReference>
<dbReference type="GO" id="GO:0006886">
    <property type="term" value="P:intracellular protein transport"/>
    <property type="evidence" value="ECO:0007669"/>
    <property type="project" value="InterPro"/>
</dbReference>
<dbReference type="GO" id="GO:0048203">
    <property type="term" value="P:vesicle targeting, trans-Golgi to endosome"/>
    <property type="evidence" value="ECO:0007669"/>
    <property type="project" value="EnsemblFungi"/>
</dbReference>
<dbReference type="STRING" id="1071378.G0WB96"/>
<reference evidence="9 10" key="1">
    <citation type="journal article" date="2011" name="Proc. Natl. Acad. Sci. U.S.A.">
        <title>Evolutionary erosion of yeast sex chromosomes by mating-type switching accidents.</title>
        <authorList>
            <person name="Gordon J.L."/>
            <person name="Armisen D."/>
            <person name="Proux-Wera E."/>
            <person name="Oheigeartaigh S.S."/>
            <person name="Byrne K.P."/>
            <person name="Wolfe K.H."/>
        </authorList>
    </citation>
    <scope>NUCLEOTIDE SEQUENCE [LARGE SCALE GENOMIC DNA]</scope>
    <source>
        <strain evidence="10">ATCC 10597 / BCRC 20456 / CBS 421 / NBRC 0211 / NRRL Y-12639</strain>
    </source>
</reference>
<evidence type="ECO:0000256" key="3">
    <source>
        <dbReference type="ARBA" id="ARBA00022448"/>
    </source>
</evidence>
<dbReference type="EMBL" id="HE580271">
    <property type="protein sequence ID" value="CCD25016.1"/>
    <property type="molecule type" value="Genomic_DNA"/>
</dbReference>
<dbReference type="InterPro" id="IPR011989">
    <property type="entry name" value="ARM-like"/>
</dbReference>
<dbReference type="GO" id="GO:0030121">
    <property type="term" value="C:AP-1 adaptor complex"/>
    <property type="evidence" value="ECO:0007669"/>
    <property type="project" value="EnsemblFungi"/>
</dbReference>
<dbReference type="Proteomes" id="UP000000689">
    <property type="component" value="Chromosome 5"/>
</dbReference>
<evidence type="ECO:0000256" key="2">
    <source>
        <dbReference type="ARBA" id="ARBA00006613"/>
    </source>
</evidence>
<keyword evidence="4 6" id="KW-0653">Protein transport</keyword>
<organism evidence="9 10">
    <name type="scientific">Naumovozyma dairenensis (strain ATCC 10597 / BCRC 20456 / CBS 421 / NBRC 0211 / NRRL Y-12639)</name>
    <name type="common">Saccharomyces dairenensis</name>
    <dbReference type="NCBI Taxonomy" id="1071378"/>
    <lineage>
        <taxon>Eukaryota</taxon>
        <taxon>Fungi</taxon>
        <taxon>Dikarya</taxon>
        <taxon>Ascomycota</taxon>
        <taxon>Saccharomycotina</taxon>
        <taxon>Saccharomycetes</taxon>
        <taxon>Saccharomycetales</taxon>
        <taxon>Saccharomycetaceae</taxon>
        <taxon>Naumovozyma</taxon>
    </lineage>
</organism>
<dbReference type="KEGG" id="ndi:NDAI_0E02000"/>
<feature type="region of interest" description="Disordered" evidence="7">
    <location>
        <begin position="704"/>
        <end position="725"/>
    </location>
</feature>
<dbReference type="AlphaFoldDB" id="G0WB96"/>
<dbReference type="InterPro" id="IPR016342">
    <property type="entry name" value="AP_complex_bsu_1_2_4"/>
</dbReference>
<name>G0WB96_NAUDC</name>
<evidence type="ECO:0000256" key="7">
    <source>
        <dbReference type="SAM" id="MobiDB-lite"/>
    </source>
</evidence>
<evidence type="ECO:0000259" key="8">
    <source>
        <dbReference type="Pfam" id="PF01602"/>
    </source>
</evidence>
<dbReference type="GO" id="GO:0005829">
    <property type="term" value="C:cytosol"/>
    <property type="evidence" value="ECO:0007669"/>
    <property type="project" value="GOC"/>
</dbReference>
<dbReference type="PANTHER" id="PTHR11134">
    <property type="entry name" value="ADAPTOR COMPLEX SUBUNIT BETA FAMILY MEMBER"/>
    <property type="match status" value="1"/>
</dbReference>
<keyword evidence="3 6" id="KW-0813">Transport</keyword>
<gene>
    <name evidence="9" type="primary">NDAI0E02000</name>
    <name evidence="9" type="ordered locus">NDAI_0E02000</name>
</gene>